<keyword evidence="2" id="KW-0812">Transmembrane</keyword>
<dbReference type="Gene3D" id="3.90.550.10">
    <property type="entry name" value="Spore Coat Polysaccharide Biosynthesis Protein SpsA, Chain A"/>
    <property type="match status" value="1"/>
</dbReference>
<organism evidence="4">
    <name type="scientific">Uncultured Desulfatiglans sp</name>
    <dbReference type="NCBI Taxonomy" id="1748965"/>
    <lineage>
        <taxon>Bacteria</taxon>
        <taxon>Pseudomonadati</taxon>
        <taxon>Thermodesulfobacteriota</taxon>
        <taxon>Desulfobacteria</taxon>
        <taxon>Desulfatiglandales</taxon>
        <taxon>Desulfatiglandaceae</taxon>
        <taxon>Desulfatiglans</taxon>
        <taxon>environmental samples</taxon>
    </lineage>
</organism>
<name>A0A653AIR8_UNCDX</name>
<dbReference type="InterPro" id="IPR029044">
    <property type="entry name" value="Nucleotide-diphossugar_trans"/>
</dbReference>
<sequence>MGLSACVICYNEEENIGRCLESVSWVDELVVVDSLSRDDTVRIARSFTGKVYERPWEGYVRQKNFAVSEARQDWILSLDADEQVSKALREEILAVMARPEAKNGYWMPRCSFYQGRWIRHSGFYPDHQTRLFRRGKGRFVGGRVHERLEIEGPVGRLTQDLLHYPYHGGLTGQIDTVNRFSSLLAADLHDRGKRYGGHLLLLRPVFKFLEVYVLKRGFLDGTAGLIIAATSAYALFARYVKLREMEYCSSWKAGVAGKEAPGGSGDGR</sequence>
<proteinExistence type="inferred from homology"/>
<keyword evidence="2" id="KW-0472">Membrane</keyword>
<evidence type="ECO:0000259" key="3">
    <source>
        <dbReference type="Pfam" id="PF00535"/>
    </source>
</evidence>
<feature type="domain" description="Glycosyltransferase 2-like" evidence="3">
    <location>
        <begin position="4"/>
        <end position="134"/>
    </location>
</feature>
<dbReference type="EMBL" id="UPXX01000032">
    <property type="protein sequence ID" value="VBB47676.1"/>
    <property type="molecule type" value="Genomic_DNA"/>
</dbReference>
<evidence type="ECO:0000313" key="4">
    <source>
        <dbReference type="EMBL" id="VBB47676.1"/>
    </source>
</evidence>
<dbReference type="GO" id="GO:0016757">
    <property type="term" value="F:glycosyltransferase activity"/>
    <property type="evidence" value="ECO:0007669"/>
    <property type="project" value="UniProtKB-KW"/>
</dbReference>
<dbReference type="Pfam" id="PF00535">
    <property type="entry name" value="Glycos_transf_2"/>
    <property type="match status" value="1"/>
</dbReference>
<keyword evidence="4" id="KW-0328">Glycosyltransferase</keyword>
<reference evidence="4" key="1">
    <citation type="submission" date="2018-07" db="EMBL/GenBank/DDBJ databases">
        <authorList>
            <consortium name="Genoscope - CEA"/>
            <person name="William W."/>
        </authorList>
    </citation>
    <scope>NUCLEOTIDE SEQUENCE</scope>
    <source>
        <strain evidence="4">IK1</strain>
    </source>
</reference>
<dbReference type="EC" id="2.4.-.-" evidence="4"/>
<keyword evidence="2" id="KW-1133">Transmembrane helix</keyword>
<accession>A0A653AIR8</accession>
<dbReference type="CDD" id="cd02511">
    <property type="entry name" value="Beta4Glucosyltransferase"/>
    <property type="match status" value="1"/>
</dbReference>
<comment type="similarity">
    <text evidence="1">Belongs to the glycosyltransferase 2 family. WaaE/KdtX subfamily.</text>
</comment>
<dbReference type="SUPFAM" id="SSF53448">
    <property type="entry name" value="Nucleotide-diphospho-sugar transferases"/>
    <property type="match status" value="1"/>
</dbReference>
<gene>
    <name evidence="4" type="ORF">TRIP_B50471</name>
</gene>
<feature type="transmembrane region" description="Helical" evidence="2">
    <location>
        <begin position="217"/>
        <end position="236"/>
    </location>
</feature>
<evidence type="ECO:0000256" key="1">
    <source>
        <dbReference type="ARBA" id="ARBA00038494"/>
    </source>
</evidence>
<dbReference type="InterPro" id="IPR001173">
    <property type="entry name" value="Glyco_trans_2-like"/>
</dbReference>
<dbReference type="PANTHER" id="PTHR43630:SF2">
    <property type="entry name" value="GLYCOSYLTRANSFERASE"/>
    <property type="match status" value="1"/>
</dbReference>
<evidence type="ECO:0000256" key="2">
    <source>
        <dbReference type="SAM" id="Phobius"/>
    </source>
</evidence>
<dbReference type="AlphaFoldDB" id="A0A653AIR8"/>
<protein>
    <submittedName>
        <fullName evidence="4">Glycosyltransferase, group 2 family protein</fullName>
        <ecNumber evidence="4">2.4.-.-</ecNumber>
    </submittedName>
</protein>
<keyword evidence="4" id="KW-0808">Transferase</keyword>
<dbReference type="PANTHER" id="PTHR43630">
    <property type="entry name" value="POLY-BETA-1,6-N-ACETYL-D-GLUCOSAMINE SYNTHASE"/>
    <property type="match status" value="1"/>
</dbReference>